<evidence type="ECO:0000256" key="5">
    <source>
        <dbReference type="ARBA" id="ARBA00049030"/>
    </source>
</evidence>
<evidence type="ECO:0000256" key="4">
    <source>
        <dbReference type="ARBA" id="ARBA00022679"/>
    </source>
</evidence>
<dbReference type="EMBL" id="DUZY01000005">
    <property type="protein sequence ID" value="DAD40003.1"/>
    <property type="molecule type" value="Genomic_DNA"/>
</dbReference>
<dbReference type="SUPFAM" id="SSF53756">
    <property type="entry name" value="UDP-Glycosyltransferase/glycogen phosphorylase"/>
    <property type="match status" value="1"/>
</dbReference>
<organism evidence="6 7">
    <name type="scientific">Nelumbo nucifera</name>
    <name type="common">Sacred lotus</name>
    <dbReference type="NCBI Taxonomy" id="4432"/>
    <lineage>
        <taxon>Eukaryota</taxon>
        <taxon>Viridiplantae</taxon>
        <taxon>Streptophyta</taxon>
        <taxon>Embryophyta</taxon>
        <taxon>Tracheophyta</taxon>
        <taxon>Spermatophyta</taxon>
        <taxon>Magnoliopsida</taxon>
        <taxon>Proteales</taxon>
        <taxon>Nelumbonaceae</taxon>
        <taxon>Nelumbo</taxon>
    </lineage>
</organism>
<comment type="similarity">
    <text evidence="1">Belongs to the glycosyltransferase 1 family. Plant sucrose synthase subfamily.</text>
</comment>
<accession>A0A822Z609</accession>
<reference evidence="6 7" key="1">
    <citation type="journal article" date="2020" name="Mol. Biol. Evol.">
        <title>Distinct Expression and Methylation Patterns for Genes with Different Fates following a Single Whole-Genome Duplication in Flowering Plants.</title>
        <authorList>
            <person name="Shi T."/>
            <person name="Rahmani R.S."/>
            <person name="Gugger P.F."/>
            <person name="Wang M."/>
            <person name="Li H."/>
            <person name="Zhang Y."/>
            <person name="Li Z."/>
            <person name="Wang Q."/>
            <person name="Van de Peer Y."/>
            <person name="Marchal K."/>
            <person name="Chen J."/>
        </authorList>
    </citation>
    <scope>NUCLEOTIDE SEQUENCE [LARGE SCALE GENOMIC DNA]</scope>
    <source>
        <tissue evidence="6">Leaf</tissue>
    </source>
</reference>
<sequence length="145" mass="16778">MTIYFPYSDKEKRPTTLHGSIEKLLYDPKQNDECIGTLRDHSKPIIFSMAWLDRMKNITGLVEFYGRNFRLRELANLVVVAGYNDVKKSNDREEIEEIEKMHGLIKQYNLDGQFRWLSGPSFSQVLPSQQPFGLSGQLPISQPQV</sequence>
<dbReference type="PANTHER" id="PTHR45839">
    <property type="match status" value="1"/>
</dbReference>
<gene>
    <name evidence="6" type="ORF">HUJ06_014326</name>
</gene>
<dbReference type="InterPro" id="IPR012820">
    <property type="entry name" value="Sucrose_synthase_pln/cyn"/>
</dbReference>
<comment type="catalytic activity">
    <reaction evidence="5">
        <text>an NDP-alpha-D-glucose + D-fructose = a ribonucleoside 5'-diphosphate + sucrose + H(+)</text>
        <dbReference type="Rhea" id="RHEA:16241"/>
        <dbReference type="ChEBI" id="CHEBI:15378"/>
        <dbReference type="ChEBI" id="CHEBI:17992"/>
        <dbReference type="ChEBI" id="CHEBI:37721"/>
        <dbReference type="ChEBI" id="CHEBI:57930"/>
        <dbReference type="ChEBI" id="CHEBI:76533"/>
        <dbReference type="EC" id="2.4.1.13"/>
    </reaction>
</comment>
<evidence type="ECO:0000256" key="2">
    <source>
        <dbReference type="ARBA" id="ARBA00012540"/>
    </source>
</evidence>
<evidence type="ECO:0000313" key="6">
    <source>
        <dbReference type="EMBL" id="DAD40003.1"/>
    </source>
</evidence>
<evidence type="ECO:0000256" key="3">
    <source>
        <dbReference type="ARBA" id="ARBA00022676"/>
    </source>
</evidence>
<evidence type="ECO:0000313" key="7">
    <source>
        <dbReference type="Proteomes" id="UP000607653"/>
    </source>
</evidence>
<dbReference type="EC" id="2.4.1.13" evidence="2"/>
<keyword evidence="4" id="KW-0808">Transferase</keyword>
<dbReference type="Proteomes" id="UP000607653">
    <property type="component" value="Unassembled WGS sequence"/>
</dbReference>
<proteinExistence type="inferred from homology"/>
<protein>
    <recommendedName>
        <fullName evidence="2">sucrose synthase</fullName>
        <ecNumber evidence="2">2.4.1.13</ecNumber>
    </recommendedName>
</protein>
<name>A0A822Z609_NELNU</name>
<dbReference type="AlphaFoldDB" id="A0A822Z609"/>
<dbReference type="GO" id="GO:0005985">
    <property type="term" value="P:sucrose metabolic process"/>
    <property type="evidence" value="ECO:0007669"/>
    <property type="project" value="InterPro"/>
</dbReference>
<comment type="caution">
    <text evidence="6">The sequence shown here is derived from an EMBL/GenBank/DDBJ whole genome shotgun (WGS) entry which is preliminary data.</text>
</comment>
<dbReference type="PANTHER" id="PTHR45839:SF13">
    <property type="entry name" value="SUCROSE SYNTHASE 3"/>
    <property type="match status" value="1"/>
</dbReference>
<evidence type="ECO:0000256" key="1">
    <source>
        <dbReference type="ARBA" id="ARBA00005894"/>
    </source>
</evidence>
<keyword evidence="7" id="KW-1185">Reference proteome</keyword>
<keyword evidence="3" id="KW-0328">Glycosyltransferase</keyword>
<dbReference type="Gene3D" id="3.40.50.2000">
    <property type="entry name" value="Glycogen Phosphorylase B"/>
    <property type="match status" value="1"/>
</dbReference>
<dbReference type="GO" id="GO:0016157">
    <property type="term" value="F:sucrose synthase activity"/>
    <property type="evidence" value="ECO:0007669"/>
    <property type="project" value="UniProtKB-EC"/>
</dbReference>